<sequence length="373" mass="40432">MFYSIFTTFRNWIFVALLTSSLLIYFTIPSLAQSDSLLEKSNSVHFGLGYPVSNHGTQAAKYSNIFSFNATVGLSRQEKGFSLSGFSNIVKDSASGFQLAGFSNHIGQYMQGLGISGFMNTYGRGKGWQIAGFTNLARNQVQGMQVAGFLNKAGDTHGFQTAGFINKAGNVTGGQVAGFTNIAKQVKGVQIAGFMNKAASVKGVQIAGFINIADSSDYPIGPINIIKNGEMSIGVSIDETQTALLSFRSGGKVLYGIVGAGYNFKNEKAKYALEGGMGAHWLRSNTFRLNTELVMIHLSDFKDVGYTKIPLRVLPSWKPSRHLEIYAGPTFNFIMTDTTEGKELVKHTIWDDKGGRNMEALTIGFMGGIHVIL</sequence>
<dbReference type="AlphaFoldDB" id="A0A6C0GIV3"/>
<dbReference type="Proteomes" id="UP000480178">
    <property type="component" value="Chromosome"/>
</dbReference>
<dbReference type="EMBL" id="CP048222">
    <property type="protein sequence ID" value="QHT67640.1"/>
    <property type="molecule type" value="Genomic_DNA"/>
</dbReference>
<proteinExistence type="predicted"/>
<organism evidence="1 2">
    <name type="scientific">Rhodocytophaga rosea</name>
    <dbReference type="NCBI Taxonomy" id="2704465"/>
    <lineage>
        <taxon>Bacteria</taxon>
        <taxon>Pseudomonadati</taxon>
        <taxon>Bacteroidota</taxon>
        <taxon>Cytophagia</taxon>
        <taxon>Cytophagales</taxon>
        <taxon>Rhodocytophagaceae</taxon>
        <taxon>Rhodocytophaga</taxon>
    </lineage>
</organism>
<keyword evidence="2" id="KW-1185">Reference proteome</keyword>
<accession>A0A6C0GIV3</accession>
<name>A0A6C0GIV3_9BACT</name>
<dbReference type="KEGG" id="rhoz:GXP67_13885"/>
<gene>
    <name evidence="1" type="ORF">GXP67_13885</name>
</gene>
<protein>
    <submittedName>
        <fullName evidence="1">Uncharacterized protein</fullName>
    </submittedName>
</protein>
<evidence type="ECO:0000313" key="2">
    <source>
        <dbReference type="Proteomes" id="UP000480178"/>
    </source>
</evidence>
<evidence type="ECO:0000313" key="1">
    <source>
        <dbReference type="EMBL" id="QHT67640.1"/>
    </source>
</evidence>
<reference evidence="1 2" key="1">
    <citation type="submission" date="2020-01" db="EMBL/GenBank/DDBJ databases">
        <authorList>
            <person name="Kim M.K."/>
        </authorList>
    </citation>
    <scope>NUCLEOTIDE SEQUENCE [LARGE SCALE GENOMIC DNA]</scope>
    <source>
        <strain evidence="1 2">172606-1</strain>
    </source>
</reference>
<dbReference type="RefSeq" id="WP_162443664.1">
    <property type="nucleotide sequence ID" value="NZ_CP048222.1"/>
</dbReference>